<dbReference type="InterPro" id="IPR002104">
    <property type="entry name" value="Integrase_catalytic"/>
</dbReference>
<dbReference type="PROSITE" id="PS51898">
    <property type="entry name" value="TYR_RECOMBINASE"/>
    <property type="match status" value="1"/>
</dbReference>
<protein>
    <recommendedName>
        <fullName evidence="3">Tyr recombinase domain-containing protein</fullName>
    </recommendedName>
</protein>
<dbReference type="GO" id="GO:0006310">
    <property type="term" value="P:DNA recombination"/>
    <property type="evidence" value="ECO:0007669"/>
    <property type="project" value="UniProtKB-KW"/>
</dbReference>
<dbReference type="EMBL" id="LAZR01001046">
    <property type="protein sequence ID" value="KKN51850.1"/>
    <property type="molecule type" value="Genomic_DNA"/>
</dbReference>
<feature type="region of interest" description="Disordered" evidence="2">
    <location>
        <begin position="412"/>
        <end position="462"/>
    </location>
</feature>
<feature type="domain" description="Tyr recombinase" evidence="3">
    <location>
        <begin position="219"/>
        <end position="430"/>
    </location>
</feature>
<dbReference type="InterPro" id="IPR011010">
    <property type="entry name" value="DNA_brk_join_enz"/>
</dbReference>
<dbReference type="InterPro" id="IPR013762">
    <property type="entry name" value="Integrase-like_cat_sf"/>
</dbReference>
<proteinExistence type="predicted"/>
<name>A0A0F9R5M1_9ZZZZ</name>
<accession>A0A0F9R5M1</accession>
<keyword evidence="1" id="KW-0233">DNA recombination</keyword>
<reference evidence="4" key="1">
    <citation type="journal article" date="2015" name="Nature">
        <title>Complex archaea that bridge the gap between prokaryotes and eukaryotes.</title>
        <authorList>
            <person name="Spang A."/>
            <person name="Saw J.H."/>
            <person name="Jorgensen S.L."/>
            <person name="Zaremba-Niedzwiedzka K."/>
            <person name="Martijn J."/>
            <person name="Lind A.E."/>
            <person name="van Eijk R."/>
            <person name="Schleper C."/>
            <person name="Guy L."/>
            <person name="Ettema T.J."/>
        </authorList>
    </citation>
    <scope>NUCLEOTIDE SEQUENCE</scope>
</reference>
<dbReference type="Gene3D" id="1.10.443.10">
    <property type="entry name" value="Intergrase catalytic core"/>
    <property type="match status" value="1"/>
</dbReference>
<evidence type="ECO:0000256" key="1">
    <source>
        <dbReference type="ARBA" id="ARBA00023172"/>
    </source>
</evidence>
<evidence type="ECO:0000313" key="4">
    <source>
        <dbReference type="EMBL" id="KKN51850.1"/>
    </source>
</evidence>
<dbReference type="SUPFAM" id="SSF56349">
    <property type="entry name" value="DNA breaking-rejoining enzymes"/>
    <property type="match status" value="1"/>
</dbReference>
<gene>
    <name evidence="4" type="ORF">LCGC14_0618640</name>
</gene>
<dbReference type="GO" id="GO:0015074">
    <property type="term" value="P:DNA integration"/>
    <property type="evidence" value="ECO:0007669"/>
    <property type="project" value="InterPro"/>
</dbReference>
<evidence type="ECO:0000256" key="2">
    <source>
        <dbReference type="SAM" id="MobiDB-lite"/>
    </source>
</evidence>
<dbReference type="GO" id="GO:0003677">
    <property type="term" value="F:DNA binding"/>
    <property type="evidence" value="ECO:0007669"/>
    <property type="project" value="InterPro"/>
</dbReference>
<sequence>MVTEFPIKSRQDAAGLIAGSNPTPSERLLNDSLIAYAYAQGANRLYSPEDLIASGTWQKYEMRAAALAKKSPRHNPYEAFLRIDRAGGWETVNTRQAYRSALVRLAAQLVIEGAPGFWKHQISQRPTAKATLQLNKWLRKSVDSALVARFGAAQRPLDKTEYESFRSAVAFLVGQPPDPSHQALRKNKSDRSVKSKRKPNDQIASLRALNQHQDRKRKSDPTYCWLDTYWRFVLADDDTGDLQRAMIATLILTGCRPVEFSCRLGIEVSITDVDAAKRLTFKIQGAKTAPIKGISVEAKGQAMRQITLGCHSPEALWLHRHISRSGENRLVFSQATAQYSLSGKVLSTAEQERLLTNSFGKRVKKIARRTFPRLKHNVTPYVFRHSFADALRTEGQFDEQARAAALGQQSTRTLGHYGGSNRRRKTQSVRSQQIVRIDASSPVREHSRSFTNDFETNSRPKL</sequence>
<dbReference type="AlphaFoldDB" id="A0A0F9R5M1"/>
<feature type="region of interest" description="Disordered" evidence="2">
    <location>
        <begin position="176"/>
        <end position="200"/>
    </location>
</feature>
<organism evidence="4">
    <name type="scientific">marine sediment metagenome</name>
    <dbReference type="NCBI Taxonomy" id="412755"/>
    <lineage>
        <taxon>unclassified sequences</taxon>
        <taxon>metagenomes</taxon>
        <taxon>ecological metagenomes</taxon>
    </lineage>
</organism>
<evidence type="ECO:0000259" key="3">
    <source>
        <dbReference type="PROSITE" id="PS51898"/>
    </source>
</evidence>
<feature type="compositionally biased region" description="Polar residues" evidence="2">
    <location>
        <begin position="449"/>
        <end position="462"/>
    </location>
</feature>
<comment type="caution">
    <text evidence="4">The sequence shown here is derived from an EMBL/GenBank/DDBJ whole genome shotgun (WGS) entry which is preliminary data.</text>
</comment>